<dbReference type="RefSeq" id="WP_264516143.1">
    <property type="nucleotide sequence ID" value="NZ_JAPDDR010000016.1"/>
</dbReference>
<dbReference type="SUPFAM" id="SSF55961">
    <property type="entry name" value="Bet v1-like"/>
    <property type="match status" value="1"/>
</dbReference>
<gene>
    <name evidence="4" type="ORF">OJ996_23455</name>
</gene>
<keyword evidence="2" id="KW-0732">Signal</keyword>
<dbReference type="EMBL" id="JAPDDR010000016">
    <property type="protein sequence ID" value="MCW1916564.1"/>
    <property type="molecule type" value="Genomic_DNA"/>
</dbReference>
<evidence type="ECO:0000313" key="4">
    <source>
        <dbReference type="EMBL" id="MCW1916564.1"/>
    </source>
</evidence>
<dbReference type="Pfam" id="PF08327">
    <property type="entry name" value="AHSA1"/>
    <property type="match status" value="1"/>
</dbReference>
<reference evidence="4" key="1">
    <citation type="submission" date="2022-10" db="EMBL/GenBank/DDBJ databases">
        <title>Luteolibacter sp. GHJ8, whole genome shotgun sequencing project.</title>
        <authorList>
            <person name="Zhao G."/>
            <person name="Shen L."/>
        </authorList>
    </citation>
    <scope>NUCLEOTIDE SEQUENCE</scope>
    <source>
        <strain evidence="4">GHJ8</strain>
    </source>
</reference>
<accession>A0ABT3G9P2</accession>
<comment type="caution">
    <text evidence="4">The sequence shown here is derived from an EMBL/GenBank/DDBJ whole genome shotgun (WGS) entry which is preliminary data.</text>
</comment>
<evidence type="ECO:0000256" key="1">
    <source>
        <dbReference type="ARBA" id="ARBA00006817"/>
    </source>
</evidence>
<dbReference type="InterPro" id="IPR023393">
    <property type="entry name" value="START-like_dom_sf"/>
</dbReference>
<feature type="signal peptide" evidence="2">
    <location>
        <begin position="1"/>
        <end position="30"/>
    </location>
</feature>
<sequence length="156" mass="16867">MSKRIDTATKRIHAPAAAIYAAFASAEAMAAWLPPKGMKGEMLKFSFRDGGGYRMRLIYEEAGQGAGKTSEDTDEVEVRFVKLVPGERIEESVNFDSEDEAFAGTMRIIWLLDPGPGGTEVTVRCEDVPPGIAAEDHEEALASTLENLAAFVERGG</sequence>
<dbReference type="Gene3D" id="3.30.530.20">
    <property type="match status" value="1"/>
</dbReference>
<organism evidence="4 5">
    <name type="scientific">Luteolibacter rhizosphaerae</name>
    <dbReference type="NCBI Taxonomy" id="2989719"/>
    <lineage>
        <taxon>Bacteria</taxon>
        <taxon>Pseudomonadati</taxon>
        <taxon>Verrucomicrobiota</taxon>
        <taxon>Verrucomicrobiia</taxon>
        <taxon>Verrucomicrobiales</taxon>
        <taxon>Verrucomicrobiaceae</taxon>
        <taxon>Luteolibacter</taxon>
    </lineage>
</organism>
<keyword evidence="5" id="KW-1185">Reference proteome</keyword>
<comment type="similarity">
    <text evidence="1">Belongs to the AHA1 family.</text>
</comment>
<name>A0ABT3G9P2_9BACT</name>
<dbReference type="InterPro" id="IPR013538">
    <property type="entry name" value="ASHA1/2-like_C"/>
</dbReference>
<evidence type="ECO:0000256" key="2">
    <source>
        <dbReference type="SAM" id="SignalP"/>
    </source>
</evidence>
<feature type="domain" description="Activator of Hsp90 ATPase homologue 1/2-like C-terminal" evidence="3">
    <location>
        <begin position="14"/>
        <end position="153"/>
    </location>
</feature>
<feature type="chain" id="PRO_5045563435" evidence="2">
    <location>
        <begin position="31"/>
        <end position="156"/>
    </location>
</feature>
<proteinExistence type="inferred from homology"/>
<evidence type="ECO:0000313" key="5">
    <source>
        <dbReference type="Proteomes" id="UP001165653"/>
    </source>
</evidence>
<evidence type="ECO:0000259" key="3">
    <source>
        <dbReference type="Pfam" id="PF08327"/>
    </source>
</evidence>
<dbReference type="Proteomes" id="UP001165653">
    <property type="component" value="Unassembled WGS sequence"/>
</dbReference>
<protein>
    <submittedName>
        <fullName evidence="4">SRPBCC domain-containing protein</fullName>
    </submittedName>
</protein>